<dbReference type="STRING" id="698738.OLEAN_C13170"/>
<evidence type="ECO:0008006" key="3">
    <source>
        <dbReference type="Google" id="ProtNLM"/>
    </source>
</evidence>
<dbReference type="EMBL" id="FO203512">
    <property type="protein sequence ID" value="CCK75493.1"/>
    <property type="molecule type" value="Genomic_DNA"/>
</dbReference>
<dbReference type="KEGG" id="oai:OLEAN_C13170"/>
<protein>
    <recommendedName>
        <fullName evidence="3">DUF4892 domain-containing protein</fullName>
    </recommendedName>
</protein>
<dbReference type="OrthoDB" id="5741786at2"/>
<name>R4YQI7_OLEAN</name>
<keyword evidence="2" id="KW-1185">Reference proteome</keyword>
<reference evidence="1 2" key="1">
    <citation type="journal article" date="2013" name="Nat. Commun.">
        <title>Genome sequence and functional genomic analysis of the oil-degrading bacterium Oleispira antarctica.</title>
        <authorList>
            <person name="Kube M."/>
            <person name="Chernikova T.N."/>
            <person name="Al-Ramahi Y."/>
            <person name="Beloqui A."/>
            <person name="Lopez-Cortez N."/>
            <person name="Guazzaroni M.E."/>
            <person name="Heipieper H.J."/>
            <person name="Klages S."/>
            <person name="Kotsyurbenko O.R."/>
            <person name="Langer I."/>
            <person name="Nechitaylo T.Y."/>
            <person name="Lunsdorf H."/>
            <person name="Fernandez M."/>
            <person name="Juarez S."/>
            <person name="Ciordia S."/>
            <person name="Singer A."/>
            <person name="Kagan O."/>
            <person name="Egorova O."/>
            <person name="Petit P.A."/>
            <person name="Stogios P."/>
            <person name="Kim Y."/>
            <person name="Tchigvintsev A."/>
            <person name="Flick R."/>
            <person name="Denaro R."/>
            <person name="Genovese M."/>
            <person name="Albar J.P."/>
            <person name="Reva O.N."/>
            <person name="Martinez-Gomariz M."/>
            <person name="Tran H."/>
            <person name="Ferrer M."/>
            <person name="Savchenko A."/>
            <person name="Yakunin A.F."/>
            <person name="Yakimov M.M."/>
            <person name="Golyshina O.V."/>
            <person name="Reinhardt R."/>
            <person name="Golyshin P.N."/>
        </authorList>
    </citation>
    <scope>NUCLEOTIDE SEQUENCE [LARGE SCALE GENOMIC DNA]</scope>
</reference>
<dbReference type="AlphaFoldDB" id="R4YQI7"/>
<evidence type="ECO:0000313" key="1">
    <source>
        <dbReference type="EMBL" id="CCK75493.1"/>
    </source>
</evidence>
<dbReference type="Pfam" id="PF16234">
    <property type="entry name" value="DUF4892"/>
    <property type="match status" value="1"/>
</dbReference>
<organism evidence="1 2">
    <name type="scientific">Oleispira antarctica RB-8</name>
    <dbReference type="NCBI Taxonomy" id="698738"/>
    <lineage>
        <taxon>Bacteria</taxon>
        <taxon>Pseudomonadati</taxon>
        <taxon>Pseudomonadota</taxon>
        <taxon>Gammaproteobacteria</taxon>
        <taxon>Oceanospirillales</taxon>
        <taxon>Oceanospirillaceae</taxon>
        <taxon>Oleispira</taxon>
    </lineage>
</organism>
<accession>R4YQI7</accession>
<sequence length="316" mass="36148">MQLSVMSSHKQAVKPLSVLKKIWVRRLFLLFILPVLFSVQAYAIDQSAIVKAFPRAELIKETQQNYTEYRLVLSGLQRKLAVTSGEVERLITGEVNRQFWQISTNHKVEQILDYFLGQWQEQGAQIMYRCSGLDCGSSNFWANGIFSNAKLYGRDSDQGYVVAMIPGDPNRIYVLYAVERSKNKLYFNLDQISSSDALTDNNVDRQNIIAALQKESGWLEGLSTVDGRIDEQKSDILLSTLRNLDVTMKRRLYLVVHCYQANNMADNFACSTRLAQQLRAAIYQDFEIPVFGHGALTLPPGKDLKPQLRFMLWPRH</sequence>
<dbReference type="InterPro" id="IPR032608">
    <property type="entry name" value="DUF4892"/>
</dbReference>
<gene>
    <name evidence="1" type="ORF">OLEAN_C13170</name>
</gene>
<evidence type="ECO:0000313" key="2">
    <source>
        <dbReference type="Proteomes" id="UP000032749"/>
    </source>
</evidence>
<dbReference type="Proteomes" id="UP000032749">
    <property type="component" value="Chromosome"/>
</dbReference>
<proteinExistence type="predicted"/>
<dbReference type="HOGENOM" id="CLU_080669_0_0_6"/>